<feature type="domain" description="Peptidase S24/S26A/S26B/S26C" evidence="8">
    <location>
        <begin position="2"/>
        <end position="109"/>
    </location>
</feature>
<dbReference type="GO" id="GO:0006355">
    <property type="term" value="P:regulation of DNA-templated transcription"/>
    <property type="evidence" value="ECO:0007669"/>
    <property type="project" value="InterPro"/>
</dbReference>
<dbReference type="PRINTS" id="PR00726">
    <property type="entry name" value="LEXASERPTASE"/>
</dbReference>
<organism evidence="9 10">
    <name type="scientific">Amycolatopsis saalfeldensis</name>
    <dbReference type="NCBI Taxonomy" id="394193"/>
    <lineage>
        <taxon>Bacteria</taxon>
        <taxon>Bacillati</taxon>
        <taxon>Actinomycetota</taxon>
        <taxon>Actinomycetes</taxon>
        <taxon>Pseudonocardiales</taxon>
        <taxon>Pseudonocardiaceae</taxon>
        <taxon>Amycolatopsis</taxon>
    </lineage>
</organism>
<dbReference type="GO" id="GO:0006281">
    <property type="term" value="P:DNA repair"/>
    <property type="evidence" value="ECO:0007669"/>
    <property type="project" value="UniProtKB-KW"/>
</dbReference>
<dbReference type="GO" id="GO:0003677">
    <property type="term" value="F:DNA binding"/>
    <property type="evidence" value="ECO:0007669"/>
    <property type="project" value="InterPro"/>
</dbReference>
<protein>
    <submittedName>
        <fullName evidence="9">DNA polymerase V</fullName>
    </submittedName>
</protein>
<dbReference type="GO" id="GO:0009432">
    <property type="term" value="P:SOS response"/>
    <property type="evidence" value="ECO:0007669"/>
    <property type="project" value="UniProtKB-KW"/>
</dbReference>
<evidence type="ECO:0000256" key="7">
    <source>
        <dbReference type="RuleBase" id="RU003991"/>
    </source>
</evidence>
<name>A0A1H8YQ46_9PSEU</name>
<accession>A0A1H8YQ46</accession>
<dbReference type="GO" id="GO:0016787">
    <property type="term" value="F:hydrolase activity"/>
    <property type="evidence" value="ECO:0007669"/>
    <property type="project" value="UniProtKB-KW"/>
</dbReference>
<dbReference type="EMBL" id="FOEF01000042">
    <property type="protein sequence ID" value="SEP54300.1"/>
    <property type="molecule type" value="Genomic_DNA"/>
</dbReference>
<proteinExistence type="inferred from homology"/>
<dbReference type="InterPro" id="IPR036286">
    <property type="entry name" value="LexA/Signal_pep-like_sf"/>
</dbReference>
<evidence type="ECO:0000259" key="8">
    <source>
        <dbReference type="Pfam" id="PF00717"/>
    </source>
</evidence>
<comment type="similarity">
    <text evidence="1 7">Belongs to the peptidase S24 family.</text>
</comment>
<dbReference type="Pfam" id="PF00717">
    <property type="entry name" value="Peptidase_S24"/>
    <property type="match status" value="1"/>
</dbReference>
<evidence type="ECO:0000256" key="6">
    <source>
        <dbReference type="ARBA" id="ARBA00023236"/>
    </source>
</evidence>
<keyword evidence="3 7" id="KW-0378">Hydrolase</keyword>
<dbReference type="AlphaFoldDB" id="A0A1H8YQ46"/>
<evidence type="ECO:0000256" key="3">
    <source>
        <dbReference type="ARBA" id="ARBA00022801"/>
    </source>
</evidence>
<keyword evidence="5" id="KW-0234">DNA repair</keyword>
<evidence type="ECO:0000256" key="5">
    <source>
        <dbReference type="ARBA" id="ARBA00023204"/>
    </source>
</evidence>
<evidence type="ECO:0000313" key="10">
    <source>
        <dbReference type="Proteomes" id="UP000198582"/>
    </source>
</evidence>
<keyword evidence="6" id="KW-0742">SOS response</keyword>
<dbReference type="Proteomes" id="UP000198582">
    <property type="component" value="Unassembled WGS sequence"/>
</dbReference>
<dbReference type="STRING" id="394193.SAMN04489732_14224"/>
<keyword evidence="2" id="KW-0227">DNA damage</keyword>
<keyword evidence="4 7" id="KW-0068">Autocatalytic cleavage</keyword>
<dbReference type="InterPro" id="IPR039418">
    <property type="entry name" value="LexA-like"/>
</dbReference>
<evidence type="ECO:0000256" key="1">
    <source>
        <dbReference type="ARBA" id="ARBA00007484"/>
    </source>
</evidence>
<dbReference type="CDD" id="cd06529">
    <property type="entry name" value="S24_LexA-like"/>
    <property type="match status" value="1"/>
</dbReference>
<evidence type="ECO:0000256" key="4">
    <source>
        <dbReference type="ARBA" id="ARBA00022813"/>
    </source>
</evidence>
<sequence>MVAAGFPSPAEDHYDGPLDLDKHLIRNPAATYILRVTGWSMRDAGISDGDEIIVDRSLRAADGSIVVAIVDTEFTVKTLRTRPPRLEPANPEFPNIPIPEGGIEIWGVVTTVIHHVFPGASGAR</sequence>
<dbReference type="InterPro" id="IPR006197">
    <property type="entry name" value="Peptidase_S24_LexA"/>
</dbReference>
<dbReference type="InterPro" id="IPR050077">
    <property type="entry name" value="LexA_repressor"/>
</dbReference>
<dbReference type="Gene3D" id="2.10.109.10">
    <property type="entry name" value="Umud Fragment, subunit A"/>
    <property type="match status" value="1"/>
</dbReference>
<dbReference type="NCBIfam" id="NF007621">
    <property type="entry name" value="PRK10276.1"/>
    <property type="match status" value="1"/>
</dbReference>
<keyword evidence="10" id="KW-1185">Reference proteome</keyword>
<dbReference type="PANTHER" id="PTHR33516">
    <property type="entry name" value="LEXA REPRESSOR"/>
    <property type="match status" value="1"/>
</dbReference>
<dbReference type="PANTHER" id="PTHR33516:SF2">
    <property type="entry name" value="LEXA REPRESSOR-RELATED"/>
    <property type="match status" value="1"/>
</dbReference>
<evidence type="ECO:0000256" key="2">
    <source>
        <dbReference type="ARBA" id="ARBA00022763"/>
    </source>
</evidence>
<evidence type="ECO:0000313" key="9">
    <source>
        <dbReference type="EMBL" id="SEP54300.1"/>
    </source>
</evidence>
<gene>
    <name evidence="9" type="ORF">SAMN04489732_14224</name>
</gene>
<reference evidence="9 10" key="1">
    <citation type="submission" date="2016-10" db="EMBL/GenBank/DDBJ databases">
        <authorList>
            <person name="de Groot N.N."/>
        </authorList>
    </citation>
    <scope>NUCLEOTIDE SEQUENCE [LARGE SCALE GENOMIC DNA]</scope>
    <source>
        <strain evidence="9 10">DSM 44993</strain>
    </source>
</reference>
<dbReference type="SUPFAM" id="SSF51306">
    <property type="entry name" value="LexA/Signal peptidase"/>
    <property type="match status" value="1"/>
</dbReference>
<dbReference type="InterPro" id="IPR015927">
    <property type="entry name" value="Peptidase_S24_S26A/B/C"/>
</dbReference>